<dbReference type="Proteomes" id="UP000279833">
    <property type="component" value="Unassembled WGS sequence"/>
</dbReference>
<keyword evidence="1" id="KW-1133">Transmembrane helix</keyword>
<dbReference type="PANTHER" id="PTHR45589:SF1">
    <property type="entry name" value="WD REPEAT DOMAIN 62, ISOFORM G"/>
    <property type="match status" value="1"/>
</dbReference>
<keyword evidence="3" id="KW-1185">Reference proteome</keyword>
<accession>A0A183JVL3</accession>
<evidence type="ECO:0000313" key="3">
    <source>
        <dbReference type="Proteomes" id="UP000279833"/>
    </source>
</evidence>
<dbReference type="PANTHER" id="PTHR45589">
    <property type="entry name" value="WD REPEAT DOMAIN 62, ISOFORM G"/>
    <property type="match status" value="1"/>
</dbReference>
<proteinExistence type="predicted"/>
<dbReference type="WBParaSite" id="SCUD_0000675801-mRNA-1">
    <property type="protein sequence ID" value="SCUD_0000675801-mRNA-1"/>
    <property type="gene ID" value="SCUD_0000675801"/>
</dbReference>
<dbReference type="AlphaFoldDB" id="A0A183JVL3"/>
<evidence type="ECO:0000256" key="1">
    <source>
        <dbReference type="SAM" id="Phobius"/>
    </source>
</evidence>
<keyword evidence="1" id="KW-0812">Transmembrane</keyword>
<dbReference type="InterPro" id="IPR052779">
    <property type="entry name" value="WDR62"/>
</dbReference>
<gene>
    <name evidence="2" type="ORF">SCUD_LOCUS6758</name>
</gene>
<evidence type="ECO:0000313" key="2">
    <source>
        <dbReference type="EMBL" id="VDP07243.1"/>
    </source>
</evidence>
<evidence type="ECO:0000313" key="4">
    <source>
        <dbReference type="WBParaSite" id="SCUD_0000675801-mRNA-1"/>
    </source>
</evidence>
<reference evidence="2 3" key="2">
    <citation type="submission" date="2018-11" db="EMBL/GenBank/DDBJ databases">
        <authorList>
            <consortium name="Pathogen Informatics"/>
        </authorList>
    </citation>
    <scope>NUCLEOTIDE SEQUENCE [LARGE SCALE GENOMIC DNA]</scope>
    <source>
        <strain evidence="2">Dakar</strain>
        <strain evidence="3">Dakar, Senegal</strain>
    </source>
</reference>
<dbReference type="STRING" id="6186.A0A183JVL3"/>
<keyword evidence="1" id="KW-0472">Membrane</keyword>
<reference evidence="4" key="1">
    <citation type="submission" date="2016-06" db="UniProtKB">
        <authorList>
            <consortium name="WormBaseParasite"/>
        </authorList>
    </citation>
    <scope>IDENTIFICATION</scope>
</reference>
<dbReference type="EMBL" id="UZAK01016818">
    <property type="protein sequence ID" value="VDP07243.1"/>
    <property type="molecule type" value="Genomic_DNA"/>
</dbReference>
<protein>
    <submittedName>
        <fullName evidence="4">WD_REPEATS_REGION domain-containing protein</fullName>
    </submittedName>
</protein>
<name>A0A183JVL3_9TREM</name>
<feature type="transmembrane region" description="Helical" evidence="1">
    <location>
        <begin position="48"/>
        <end position="66"/>
    </location>
</feature>
<organism evidence="4">
    <name type="scientific">Schistosoma curassoni</name>
    <dbReference type="NCBI Taxonomy" id="6186"/>
    <lineage>
        <taxon>Eukaryota</taxon>
        <taxon>Metazoa</taxon>
        <taxon>Spiralia</taxon>
        <taxon>Lophotrochozoa</taxon>
        <taxon>Platyhelminthes</taxon>
        <taxon>Trematoda</taxon>
        <taxon>Digenea</taxon>
        <taxon>Strigeidida</taxon>
        <taxon>Schistosomatoidea</taxon>
        <taxon>Schistosomatidae</taxon>
        <taxon>Schistosoma</taxon>
    </lineage>
</organism>
<sequence length="75" mass="8567">MIHIFDPNKEYSRVQTISDHSGAIFSAKIIETDDGEIRLISCGMDKSLLFRILEVSVLIYLCIIVVKCNYIKMSK</sequence>